<feature type="transmembrane region" description="Helical" evidence="6">
    <location>
        <begin position="514"/>
        <end position="536"/>
    </location>
</feature>
<comment type="caution">
    <text evidence="7">The sequence shown here is derived from an EMBL/GenBank/DDBJ whole genome shotgun (WGS) entry which is preliminary data.</text>
</comment>
<feature type="compositionally biased region" description="Acidic residues" evidence="5">
    <location>
        <begin position="208"/>
        <end position="218"/>
    </location>
</feature>
<keyword evidence="4 6" id="KW-0472">Membrane</keyword>
<sequence length="540" mass="59995">MIQVKSSLDLFLIIRTVVGSILEVFFLCLVGYILARKGIISSQSKTTLNKINVAFFTPSLMFSKVAFSLTIEKLTELWIVPIGFILITSISALVAFLLSRYMFRLSKPDTKFCLAVSMFMNSNSLPIALVTSLISNLQGTNGLDWGPDDSKDKQLGRSITYLVVFSTLGLILRWSYGVSLLSASTDTNSPRHRSNPDSESTGLLEAQSESESELDEDNIQPQPNSRESTPLEPESDNESINELFVPRKVLPPISPSSTVSFANPTTDHRIKIQHPRRRRSTSDANHLRRPIFQSFPNVAIKWVESLASSSSISSGSTIESEQQQQQPVRRRQRWFKRFLTRPLYRIHQFMTPPLYASLLSIVVVCIPPLQDWLEKLGPLRSALKSAGNVSVPLTLVVLGAYFHSDTSSSPPNSTSRTQGSNKTILASILSRQIITPIILIPSLSIILKWMGIDGEGVHEDPCFVIVSVLLVGAPPAITLAQMTTTNSFKVDTKLWKLQEFNNSRFRELVSKTLLISYVFITPISTVILVVMGVLVLKAVQ</sequence>
<dbReference type="PANTHER" id="PTHR31794:SF2">
    <property type="entry name" value="AUXIN EFFLUX TRANSPORTER FAMILY PROTEIN (EUROFUNG)"/>
    <property type="match status" value="1"/>
</dbReference>
<feature type="compositionally biased region" description="Polar residues" evidence="5">
    <location>
        <begin position="255"/>
        <end position="265"/>
    </location>
</feature>
<dbReference type="EMBL" id="MU167293">
    <property type="protein sequence ID" value="KAG0144538.1"/>
    <property type="molecule type" value="Genomic_DNA"/>
</dbReference>
<reference evidence="7" key="1">
    <citation type="submission" date="2013-11" db="EMBL/GenBank/DDBJ databases">
        <title>Genome sequence of the fusiform rust pathogen reveals effectors for host alternation and coevolution with pine.</title>
        <authorList>
            <consortium name="DOE Joint Genome Institute"/>
            <person name="Smith K."/>
            <person name="Pendleton A."/>
            <person name="Kubisiak T."/>
            <person name="Anderson C."/>
            <person name="Salamov A."/>
            <person name="Aerts A."/>
            <person name="Riley R."/>
            <person name="Clum A."/>
            <person name="Lindquist E."/>
            <person name="Ence D."/>
            <person name="Campbell M."/>
            <person name="Kronenberg Z."/>
            <person name="Feau N."/>
            <person name="Dhillon B."/>
            <person name="Hamelin R."/>
            <person name="Burleigh J."/>
            <person name="Smith J."/>
            <person name="Yandell M."/>
            <person name="Nelson C."/>
            <person name="Grigoriev I."/>
            <person name="Davis J."/>
        </authorList>
    </citation>
    <scope>NUCLEOTIDE SEQUENCE</scope>
    <source>
        <strain evidence="7">G11</strain>
    </source>
</reference>
<feature type="transmembrane region" description="Helical" evidence="6">
    <location>
        <begin position="47"/>
        <end position="71"/>
    </location>
</feature>
<protein>
    <recommendedName>
        <fullName evidence="9">PIN-like protein</fullName>
    </recommendedName>
</protein>
<dbReference type="PANTHER" id="PTHR31794">
    <property type="entry name" value="AUXIN EFFLUX TRANSPORTER FAMILY PROTEIN (EUROFUNG)"/>
    <property type="match status" value="1"/>
</dbReference>
<feature type="transmembrane region" description="Helical" evidence="6">
    <location>
        <begin position="159"/>
        <end position="176"/>
    </location>
</feature>
<keyword evidence="2 6" id="KW-0812">Transmembrane</keyword>
<name>A0A9P6NEM0_9BASI</name>
<accession>A0A9P6NEM0</accession>
<evidence type="ECO:0000313" key="7">
    <source>
        <dbReference type="EMBL" id="KAG0144538.1"/>
    </source>
</evidence>
<feature type="transmembrane region" description="Helical" evidence="6">
    <location>
        <begin position="77"/>
        <end position="98"/>
    </location>
</feature>
<evidence type="ECO:0000256" key="5">
    <source>
        <dbReference type="SAM" id="MobiDB-lite"/>
    </source>
</evidence>
<dbReference type="Pfam" id="PF03547">
    <property type="entry name" value="Mem_trans"/>
    <property type="match status" value="1"/>
</dbReference>
<evidence type="ECO:0000313" key="8">
    <source>
        <dbReference type="Proteomes" id="UP000886653"/>
    </source>
</evidence>
<feature type="transmembrane region" description="Helical" evidence="6">
    <location>
        <begin position="12"/>
        <end position="35"/>
    </location>
</feature>
<keyword evidence="8" id="KW-1185">Reference proteome</keyword>
<dbReference type="GO" id="GO:0055085">
    <property type="term" value="P:transmembrane transport"/>
    <property type="evidence" value="ECO:0007669"/>
    <property type="project" value="InterPro"/>
</dbReference>
<feature type="transmembrane region" description="Helical" evidence="6">
    <location>
        <begin position="462"/>
        <end position="482"/>
    </location>
</feature>
<feature type="transmembrane region" description="Helical" evidence="6">
    <location>
        <begin position="424"/>
        <end position="450"/>
    </location>
</feature>
<dbReference type="Proteomes" id="UP000886653">
    <property type="component" value="Unassembled WGS sequence"/>
</dbReference>
<evidence type="ECO:0008006" key="9">
    <source>
        <dbReference type="Google" id="ProtNLM"/>
    </source>
</evidence>
<dbReference type="OrthoDB" id="2499604at2759"/>
<dbReference type="GO" id="GO:0016020">
    <property type="term" value="C:membrane"/>
    <property type="evidence" value="ECO:0007669"/>
    <property type="project" value="UniProtKB-SubCell"/>
</dbReference>
<organism evidence="7 8">
    <name type="scientific">Cronartium quercuum f. sp. fusiforme G11</name>
    <dbReference type="NCBI Taxonomy" id="708437"/>
    <lineage>
        <taxon>Eukaryota</taxon>
        <taxon>Fungi</taxon>
        <taxon>Dikarya</taxon>
        <taxon>Basidiomycota</taxon>
        <taxon>Pucciniomycotina</taxon>
        <taxon>Pucciniomycetes</taxon>
        <taxon>Pucciniales</taxon>
        <taxon>Coleosporiaceae</taxon>
        <taxon>Cronartium</taxon>
    </lineage>
</organism>
<feature type="compositionally biased region" description="Polar residues" evidence="5">
    <location>
        <begin position="219"/>
        <end position="228"/>
    </location>
</feature>
<comment type="subcellular location">
    <subcellularLocation>
        <location evidence="1">Membrane</location>
        <topology evidence="1">Multi-pass membrane protein</topology>
    </subcellularLocation>
</comment>
<evidence type="ECO:0000256" key="6">
    <source>
        <dbReference type="SAM" id="Phobius"/>
    </source>
</evidence>
<evidence type="ECO:0000256" key="3">
    <source>
        <dbReference type="ARBA" id="ARBA00022989"/>
    </source>
</evidence>
<evidence type="ECO:0000256" key="4">
    <source>
        <dbReference type="ARBA" id="ARBA00023136"/>
    </source>
</evidence>
<dbReference type="GO" id="GO:0005783">
    <property type="term" value="C:endoplasmic reticulum"/>
    <property type="evidence" value="ECO:0007669"/>
    <property type="project" value="TreeGrafter"/>
</dbReference>
<feature type="region of interest" description="Disordered" evidence="5">
    <location>
        <begin position="183"/>
        <end position="285"/>
    </location>
</feature>
<evidence type="ECO:0000256" key="1">
    <source>
        <dbReference type="ARBA" id="ARBA00004141"/>
    </source>
</evidence>
<gene>
    <name evidence="7" type="ORF">CROQUDRAFT_659863</name>
</gene>
<keyword evidence="3 6" id="KW-1133">Transmembrane helix</keyword>
<proteinExistence type="predicted"/>
<dbReference type="AlphaFoldDB" id="A0A9P6NEM0"/>
<dbReference type="InterPro" id="IPR004776">
    <property type="entry name" value="Mem_transp_PIN-like"/>
</dbReference>
<evidence type="ECO:0000256" key="2">
    <source>
        <dbReference type="ARBA" id="ARBA00022692"/>
    </source>
</evidence>